<evidence type="ECO:0000256" key="3">
    <source>
        <dbReference type="ARBA" id="ARBA00022761"/>
    </source>
</evidence>
<dbReference type="NCBIfam" id="TIGR01675">
    <property type="entry name" value="plant-AP"/>
    <property type="match status" value="1"/>
</dbReference>
<dbReference type="PANTHER" id="PTHR31284:SF19">
    <property type="entry name" value="VEGETATIVE STORAGE PROTEIN 1-RELATED"/>
    <property type="match status" value="1"/>
</dbReference>
<name>A0AAN9EDS9_CROPI</name>
<accession>A0AAN9EDS9</accession>
<dbReference type="InterPro" id="IPR036412">
    <property type="entry name" value="HAD-like_sf"/>
</dbReference>
<dbReference type="PIRSF" id="PIRSF002674">
    <property type="entry name" value="VSP"/>
    <property type="match status" value="1"/>
</dbReference>
<dbReference type="InterPro" id="IPR010028">
    <property type="entry name" value="Acid_phosphatase_pln"/>
</dbReference>
<comment type="similarity">
    <text evidence="5">Belongs to the APS1/VSP family.</text>
</comment>
<dbReference type="EMBL" id="JAYWIO010000006">
    <property type="protein sequence ID" value="KAK7255486.1"/>
    <property type="molecule type" value="Genomic_DNA"/>
</dbReference>
<dbReference type="InterPro" id="IPR023214">
    <property type="entry name" value="HAD_sf"/>
</dbReference>
<dbReference type="GO" id="GO:0003993">
    <property type="term" value="F:acid phosphatase activity"/>
    <property type="evidence" value="ECO:0007669"/>
    <property type="project" value="InterPro"/>
</dbReference>
<evidence type="ECO:0000313" key="8">
    <source>
        <dbReference type="Proteomes" id="UP001372338"/>
    </source>
</evidence>
<dbReference type="Gene3D" id="3.40.50.1000">
    <property type="entry name" value="HAD superfamily/HAD-like"/>
    <property type="match status" value="1"/>
</dbReference>
<keyword evidence="3 5" id="KW-0758">Storage protein</keyword>
<dbReference type="InterPro" id="IPR005519">
    <property type="entry name" value="Acid_phosphat_B-like"/>
</dbReference>
<evidence type="ECO:0000256" key="6">
    <source>
        <dbReference type="SAM" id="SignalP"/>
    </source>
</evidence>
<dbReference type="PANTHER" id="PTHR31284">
    <property type="entry name" value="ACID PHOSPHATASE-LIKE PROTEIN"/>
    <property type="match status" value="1"/>
</dbReference>
<proteinExistence type="inferred from homology"/>
<organism evidence="7 8">
    <name type="scientific">Crotalaria pallida</name>
    <name type="common">Smooth rattlebox</name>
    <name type="synonym">Crotalaria striata</name>
    <dbReference type="NCBI Taxonomy" id="3830"/>
    <lineage>
        <taxon>Eukaryota</taxon>
        <taxon>Viridiplantae</taxon>
        <taxon>Streptophyta</taxon>
        <taxon>Embryophyta</taxon>
        <taxon>Tracheophyta</taxon>
        <taxon>Spermatophyta</taxon>
        <taxon>Magnoliopsida</taxon>
        <taxon>eudicotyledons</taxon>
        <taxon>Gunneridae</taxon>
        <taxon>Pentapetalae</taxon>
        <taxon>rosids</taxon>
        <taxon>fabids</taxon>
        <taxon>Fabales</taxon>
        <taxon>Fabaceae</taxon>
        <taxon>Papilionoideae</taxon>
        <taxon>50 kb inversion clade</taxon>
        <taxon>genistoids sensu lato</taxon>
        <taxon>core genistoids</taxon>
        <taxon>Crotalarieae</taxon>
        <taxon>Crotalaria</taxon>
    </lineage>
</organism>
<reference evidence="7 8" key="1">
    <citation type="submission" date="2024-01" db="EMBL/GenBank/DDBJ databases">
        <title>The genomes of 5 underutilized Papilionoideae crops provide insights into root nodulation and disease resistanc.</title>
        <authorList>
            <person name="Yuan L."/>
        </authorList>
    </citation>
    <scope>NUCLEOTIDE SEQUENCE [LARGE SCALE GENOMIC DNA]</scope>
    <source>
        <strain evidence="7">ZHUSHIDOU_FW_LH</strain>
        <tissue evidence="7">Leaf</tissue>
    </source>
</reference>
<evidence type="ECO:0000256" key="2">
    <source>
        <dbReference type="ARBA" id="ARBA00022729"/>
    </source>
</evidence>
<dbReference type="CDD" id="cd07535">
    <property type="entry name" value="HAD_VSP"/>
    <property type="match status" value="1"/>
</dbReference>
<evidence type="ECO:0000256" key="5">
    <source>
        <dbReference type="PIRNR" id="PIRNR002674"/>
    </source>
</evidence>
<gene>
    <name evidence="7" type="ORF">RIF29_28897</name>
</gene>
<dbReference type="SUPFAM" id="SSF56784">
    <property type="entry name" value="HAD-like"/>
    <property type="match status" value="1"/>
</dbReference>
<evidence type="ECO:0000313" key="7">
    <source>
        <dbReference type="EMBL" id="KAK7255486.1"/>
    </source>
</evidence>
<dbReference type="InterPro" id="IPR014403">
    <property type="entry name" value="APS1/VSP"/>
</dbReference>
<protein>
    <recommendedName>
        <fullName evidence="9">Acid phosphatase</fullName>
    </recommendedName>
</protein>
<evidence type="ECO:0008006" key="9">
    <source>
        <dbReference type="Google" id="ProtNLM"/>
    </source>
</evidence>
<comment type="caution">
    <text evidence="7">The sequence shown here is derived from an EMBL/GenBank/DDBJ whole genome shotgun (WGS) entry which is preliminary data.</text>
</comment>
<dbReference type="Pfam" id="PF03767">
    <property type="entry name" value="Acid_phosphat_B"/>
    <property type="match status" value="1"/>
</dbReference>
<feature type="chain" id="PRO_5042852279" description="Acid phosphatase" evidence="6">
    <location>
        <begin position="18"/>
        <end position="258"/>
    </location>
</feature>
<keyword evidence="2 6" id="KW-0732">Signal</keyword>
<dbReference type="Proteomes" id="UP001372338">
    <property type="component" value="Unassembled WGS sequence"/>
</dbReference>
<dbReference type="GO" id="GO:0045735">
    <property type="term" value="F:nutrient reservoir activity"/>
    <property type="evidence" value="ECO:0007669"/>
    <property type="project" value="UniProtKB-UniRule"/>
</dbReference>
<keyword evidence="8" id="KW-1185">Reference proteome</keyword>
<dbReference type="AlphaFoldDB" id="A0AAN9EDS9"/>
<keyword evidence="4" id="KW-0325">Glycoprotein</keyword>
<evidence type="ECO:0000256" key="4">
    <source>
        <dbReference type="ARBA" id="ARBA00023180"/>
    </source>
</evidence>
<comment type="function">
    <text evidence="1 5">May function as somatic storage protein during early seedling development.</text>
</comment>
<evidence type="ECO:0000256" key="1">
    <source>
        <dbReference type="ARBA" id="ARBA00002410"/>
    </source>
</evidence>
<sequence>MIVLFLFLASVIATCHGSADYAITNHIYPLRMKTSSSVGDYTPDIPCSSWRLGVEVHNIIDWKTVPKECENYVSNYMLGGQYRLDSKAVAEEAYQYASSLNISKDENNIWIFDVDETTLSNLPYYAKNGFGAEPFNNTAFREWSSLGEAPALPETLKLYKRLLKLGIKIVILTGRREDKRNATATNLKSVGYTSWEKLILKGQAFKGTTFSFKSGQRKELEENGYRIVGNMGDQWGDILGASPGNRTFKLPDPMYYVV</sequence>
<feature type="signal peptide" evidence="6">
    <location>
        <begin position="1"/>
        <end position="17"/>
    </location>
</feature>